<keyword evidence="5 12" id="KW-0028">Amino-acid biosynthesis</keyword>
<evidence type="ECO:0000313" key="15">
    <source>
        <dbReference type="EMBL" id="OGF64376.1"/>
    </source>
</evidence>
<dbReference type="InterPro" id="IPR013750">
    <property type="entry name" value="GHMP_kinase_C_dom"/>
</dbReference>
<comment type="pathway">
    <text evidence="1 12">Amino-acid biosynthesis; L-threonine biosynthesis; L-threonine from L-aspartate: step 4/5.</text>
</comment>
<dbReference type="InterPro" id="IPR014721">
    <property type="entry name" value="Ribsml_uS5_D2-typ_fold_subgr"/>
</dbReference>
<evidence type="ECO:0000256" key="8">
    <source>
        <dbReference type="ARBA" id="ARBA00022741"/>
    </source>
</evidence>
<evidence type="ECO:0000256" key="10">
    <source>
        <dbReference type="ARBA" id="ARBA00022840"/>
    </source>
</evidence>
<dbReference type="UniPathway" id="UPA00050">
    <property type="reaction ID" value="UER00064"/>
</dbReference>
<evidence type="ECO:0000259" key="13">
    <source>
        <dbReference type="Pfam" id="PF00288"/>
    </source>
</evidence>
<dbReference type="GO" id="GO:0005737">
    <property type="term" value="C:cytoplasm"/>
    <property type="evidence" value="ECO:0007669"/>
    <property type="project" value="UniProtKB-SubCell"/>
</dbReference>
<comment type="catalytic activity">
    <reaction evidence="11 12">
        <text>L-homoserine + ATP = O-phospho-L-homoserine + ADP + H(+)</text>
        <dbReference type="Rhea" id="RHEA:13985"/>
        <dbReference type="ChEBI" id="CHEBI:15378"/>
        <dbReference type="ChEBI" id="CHEBI:30616"/>
        <dbReference type="ChEBI" id="CHEBI:57476"/>
        <dbReference type="ChEBI" id="CHEBI:57590"/>
        <dbReference type="ChEBI" id="CHEBI:456216"/>
        <dbReference type="EC" id="2.7.1.39"/>
    </reaction>
</comment>
<dbReference type="Gene3D" id="3.30.230.10">
    <property type="match status" value="1"/>
</dbReference>
<dbReference type="Proteomes" id="UP000178943">
    <property type="component" value="Unassembled WGS sequence"/>
</dbReference>
<name>A0A1F5VLS8_9BACT</name>
<comment type="similarity">
    <text evidence="2 12">Belongs to the GHMP kinase family. Homoserine kinase subfamily.</text>
</comment>
<comment type="subcellular location">
    <subcellularLocation>
        <location evidence="12">Cytoplasm</location>
    </subcellularLocation>
</comment>
<dbReference type="Pfam" id="PF00288">
    <property type="entry name" value="GHMP_kinases_N"/>
    <property type="match status" value="1"/>
</dbReference>
<dbReference type="Gene3D" id="3.30.70.890">
    <property type="entry name" value="GHMP kinase, C-terminal domain"/>
    <property type="match status" value="1"/>
</dbReference>
<keyword evidence="7 12" id="KW-0791">Threonine biosynthesis</keyword>
<comment type="function">
    <text evidence="12">Catalyzes the ATP-dependent phosphorylation of L-homoserine to L-homoserine phosphate.</text>
</comment>
<dbReference type="EC" id="2.7.1.39" evidence="3 12"/>
<feature type="domain" description="GHMP kinase N-terminal" evidence="13">
    <location>
        <begin position="68"/>
        <end position="150"/>
    </location>
</feature>
<dbReference type="PIRSF" id="PIRSF000676">
    <property type="entry name" value="Homoser_kin"/>
    <property type="match status" value="1"/>
</dbReference>
<reference evidence="15 16" key="1">
    <citation type="journal article" date="2016" name="Nat. Commun.">
        <title>Thousands of microbial genomes shed light on interconnected biogeochemical processes in an aquifer system.</title>
        <authorList>
            <person name="Anantharaman K."/>
            <person name="Brown C.T."/>
            <person name="Hug L.A."/>
            <person name="Sharon I."/>
            <person name="Castelle C.J."/>
            <person name="Probst A.J."/>
            <person name="Thomas B.C."/>
            <person name="Singh A."/>
            <person name="Wilkins M.J."/>
            <person name="Karaoz U."/>
            <person name="Brodie E.L."/>
            <person name="Williams K.H."/>
            <person name="Hubbard S.S."/>
            <person name="Banfield J.F."/>
        </authorList>
    </citation>
    <scope>NUCLEOTIDE SEQUENCE [LARGE SCALE GENOMIC DNA]</scope>
</reference>
<sequence length="312" mass="33022">MKEEVHVFAPATVANVACGFDILGFALEQPGDEIIMRRTRQCGVVIRKIFGDNGKLSCEAGLNVAGIAASHFLNNVQPGYGVEIELQKGMPIGSGLGSSAASATASLFAANILFDKPLNIMALLPLAMECEKAVCGTAHADNVGPALLGGFTLIRSYEPLDVVAIKTPDDLLCTVIHPHIEVSTEDARKILRKQIALKDAITQWGNVAGLIAGLMKSDYELIGRSLRDVIAEPVRSLLIPRFKEIQTAVLACGALGCSISGSGPSIFALTNDQNIAEEVGRIAQGEFQSAGLRSEVFISGINQNGPVLIEEE</sequence>
<dbReference type="SUPFAM" id="SSF55060">
    <property type="entry name" value="GHMP Kinase, C-terminal domain"/>
    <property type="match status" value="1"/>
</dbReference>
<dbReference type="HAMAP" id="MF_00384">
    <property type="entry name" value="Homoser_kinase"/>
    <property type="match status" value="1"/>
</dbReference>
<keyword evidence="12" id="KW-0963">Cytoplasm</keyword>
<dbReference type="NCBIfam" id="NF002288">
    <property type="entry name" value="PRK01212.1-4"/>
    <property type="match status" value="1"/>
</dbReference>
<dbReference type="InterPro" id="IPR006204">
    <property type="entry name" value="GHMP_kinase_N_dom"/>
</dbReference>
<evidence type="ECO:0000256" key="7">
    <source>
        <dbReference type="ARBA" id="ARBA00022697"/>
    </source>
</evidence>
<keyword evidence="8 12" id="KW-0547">Nucleotide-binding</keyword>
<dbReference type="GO" id="GO:0009088">
    <property type="term" value="P:threonine biosynthetic process"/>
    <property type="evidence" value="ECO:0007669"/>
    <property type="project" value="UniProtKB-UniRule"/>
</dbReference>
<keyword evidence="9 12" id="KW-0418">Kinase</keyword>
<evidence type="ECO:0000256" key="6">
    <source>
        <dbReference type="ARBA" id="ARBA00022679"/>
    </source>
</evidence>
<evidence type="ECO:0000313" key="16">
    <source>
        <dbReference type="Proteomes" id="UP000178943"/>
    </source>
</evidence>
<evidence type="ECO:0000256" key="4">
    <source>
        <dbReference type="ARBA" id="ARBA00017858"/>
    </source>
</evidence>
<dbReference type="STRING" id="1817863.A2Y62_00745"/>
<evidence type="ECO:0000256" key="9">
    <source>
        <dbReference type="ARBA" id="ARBA00022777"/>
    </source>
</evidence>
<dbReference type="Pfam" id="PF08544">
    <property type="entry name" value="GHMP_kinases_C"/>
    <property type="match status" value="1"/>
</dbReference>
<proteinExistence type="inferred from homology"/>
<evidence type="ECO:0000256" key="3">
    <source>
        <dbReference type="ARBA" id="ARBA00012078"/>
    </source>
</evidence>
<dbReference type="GO" id="GO:0004413">
    <property type="term" value="F:homoserine kinase activity"/>
    <property type="evidence" value="ECO:0007669"/>
    <property type="project" value="UniProtKB-UniRule"/>
</dbReference>
<comment type="caution">
    <text evidence="15">The sequence shown here is derived from an EMBL/GenBank/DDBJ whole genome shotgun (WGS) entry which is preliminary data.</text>
</comment>
<accession>A0A1F5VLS8</accession>
<dbReference type="AlphaFoldDB" id="A0A1F5VLS8"/>
<organism evidence="15 16">
    <name type="scientific">Candidatus Fischerbacteria bacterium RBG_13_37_8</name>
    <dbReference type="NCBI Taxonomy" id="1817863"/>
    <lineage>
        <taxon>Bacteria</taxon>
        <taxon>Candidatus Fischeribacteriota</taxon>
    </lineage>
</organism>
<dbReference type="InterPro" id="IPR000870">
    <property type="entry name" value="Homoserine_kinase"/>
</dbReference>
<dbReference type="GO" id="GO:0005524">
    <property type="term" value="F:ATP binding"/>
    <property type="evidence" value="ECO:0007669"/>
    <property type="project" value="UniProtKB-UniRule"/>
</dbReference>
<evidence type="ECO:0000256" key="2">
    <source>
        <dbReference type="ARBA" id="ARBA00007370"/>
    </source>
</evidence>
<evidence type="ECO:0000259" key="14">
    <source>
        <dbReference type="Pfam" id="PF08544"/>
    </source>
</evidence>
<dbReference type="InterPro" id="IPR020568">
    <property type="entry name" value="Ribosomal_Su5_D2-typ_SF"/>
</dbReference>
<dbReference type="SUPFAM" id="SSF54211">
    <property type="entry name" value="Ribosomal protein S5 domain 2-like"/>
    <property type="match status" value="1"/>
</dbReference>
<protein>
    <recommendedName>
        <fullName evidence="4 12">Homoserine kinase</fullName>
        <shortName evidence="12">HK</shortName>
        <shortName evidence="12">HSK</shortName>
        <ecNumber evidence="3 12">2.7.1.39</ecNumber>
    </recommendedName>
</protein>
<dbReference type="InterPro" id="IPR006203">
    <property type="entry name" value="GHMP_knse_ATP-bd_CS"/>
</dbReference>
<dbReference type="PROSITE" id="PS00627">
    <property type="entry name" value="GHMP_KINASES_ATP"/>
    <property type="match status" value="1"/>
</dbReference>
<evidence type="ECO:0000256" key="12">
    <source>
        <dbReference type="HAMAP-Rule" id="MF_00384"/>
    </source>
</evidence>
<evidence type="ECO:0000256" key="5">
    <source>
        <dbReference type="ARBA" id="ARBA00022605"/>
    </source>
</evidence>
<feature type="binding site" evidence="12">
    <location>
        <begin position="91"/>
        <end position="101"/>
    </location>
    <ligand>
        <name>ATP</name>
        <dbReference type="ChEBI" id="CHEBI:30616"/>
    </ligand>
</feature>
<keyword evidence="10 12" id="KW-0067">ATP-binding</keyword>
<dbReference type="EMBL" id="MFGW01000138">
    <property type="protein sequence ID" value="OGF64376.1"/>
    <property type="molecule type" value="Genomic_DNA"/>
</dbReference>
<keyword evidence="6 12" id="KW-0808">Transferase</keyword>
<evidence type="ECO:0000256" key="1">
    <source>
        <dbReference type="ARBA" id="ARBA00005015"/>
    </source>
</evidence>
<dbReference type="InterPro" id="IPR036554">
    <property type="entry name" value="GHMP_kinase_C_sf"/>
</dbReference>
<feature type="domain" description="GHMP kinase C-terminal" evidence="14">
    <location>
        <begin position="211"/>
        <end position="283"/>
    </location>
</feature>
<dbReference type="PANTHER" id="PTHR20861">
    <property type="entry name" value="HOMOSERINE/4-DIPHOSPHOCYTIDYL-2-C-METHYL-D-ERYTHRITOL KINASE"/>
    <property type="match status" value="1"/>
</dbReference>
<dbReference type="PANTHER" id="PTHR20861:SF1">
    <property type="entry name" value="HOMOSERINE KINASE"/>
    <property type="match status" value="1"/>
</dbReference>
<gene>
    <name evidence="12" type="primary">thrB</name>
    <name evidence="15" type="ORF">A2Y62_00745</name>
</gene>
<dbReference type="NCBIfam" id="TIGR00191">
    <property type="entry name" value="thrB"/>
    <property type="match status" value="1"/>
</dbReference>
<dbReference type="PRINTS" id="PR00958">
    <property type="entry name" value="HOMSERKINASE"/>
</dbReference>
<evidence type="ECO:0000256" key="11">
    <source>
        <dbReference type="ARBA" id="ARBA00049375"/>
    </source>
</evidence>